<protein>
    <recommendedName>
        <fullName evidence="1">DUF4283 domain-containing protein</fullName>
    </recommendedName>
</protein>
<name>A0A8T3AGB5_DENNO</name>
<evidence type="ECO:0000313" key="2">
    <source>
        <dbReference type="EMBL" id="KAI0495094.1"/>
    </source>
</evidence>
<reference evidence="2" key="1">
    <citation type="journal article" date="2022" name="Front. Genet.">
        <title>Chromosome-Scale Assembly of the Dendrobium nobile Genome Provides Insights Into the Molecular Mechanism of the Biosynthesis of the Medicinal Active Ingredient of Dendrobium.</title>
        <authorList>
            <person name="Xu Q."/>
            <person name="Niu S.-C."/>
            <person name="Li K.-L."/>
            <person name="Zheng P.-J."/>
            <person name="Zhang X.-J."/>
            <person name="Jia Y."/>
            <person name="Liu Y."/>
            <person name="Niu Y.-X."/>
            <person name="Yu L.-H."/>
            <person name="Chen D.-F."/>
            <person name="Zhang G.-Q."/>
        </authorList>
    </citation>
    <scope>NUCLEOTIDE SEQUENCE</scope>
    <source>
        <tissue evidence="2">Leaf</tissue>
    </source>
</reference>
<dbReference type="PANTHER" id="PTHR31286:SF179">
    <property type="entry name" value="RNASE H TYPE-1 DOMAIN-CONTAINING PROTEIN"/>
    <property type="match status" value="1"/>
</dbReference>
<comment type="caution">
    <text evidence="2">The sequence shown here is derived from an EMBL/GenBank/DDBJ whole genome shotgun (WGS) entry which is preliminary data.</text>
</comment>
<organism evidence="2 3">
    <name type="scientific">Dendrobium nobile</name>
    <name type="common">Orchid</name>
    <dbReference type="NCBI Taxonomy" id="94219"/>
    <lineage>
        <taxon>Eukaryota</taxon>
        <taxon>Viridiplantae</taxon>
        <taxon>Streptophyta</taxon>
        <taxon>Embryophyta</taxon>
        <taxon>Tracheophyta</taxon>
        <taxon>Spermatophyta</taxon>
        <taxon>Magnoliopsida</taxon>
        <taxon>Liliopsida</taxon>
        <taxon>Asparagales</taxon>
        <taxon>Orchidaceae</taxon>
        <taxon>Epidendroideae</taxon>
        <taxon>Malaxideae</taxon>
        <taxon>Dendrobiinae</taxon>
        <taxon>Dendrobium</taxon>
    </lineage>
</organism>
<accession>A0A8T3AGB5</accession>
<proteinExistence type="predicted"/>
<sequence length="438" mass="47844">MANSVKRLDPGFLDSKNRSKSFKEVLSGSDASKAFSDMQVTTIRGLMALWISEFEVLHLAKPFDFALVGKFPLRRPALDSIRRFFSTSNYRVFFVTLLDHSNVLIKLCNDLDYGRIVTHRSYFVFGCFIKVIKWTPFLDLSKESPIVYVWISFLELHPHLFSPRILFGLGSLFGRPLHTDNTTVVGSRSSVAHILVEMNISKTYPDSIWLGPEKLGYIQKVVLEGFPSYCPHCKSVGHKKSECVKLFPHLRQAVASVQPPMVSELVPVVNPPSLDLIDPSVPVNFLAPTYAVSAPIVAELAPVPASLNVCVRVGASSAPNTYRMENADAANALSPVGVVVGSVADCLGVNVVTLDYVIAFSDSVLVVKEYAPFVAFSDPPENVCCNEVNENFSENYCGLNLIASHSCEVVVADSGDLSDEVASGVGFISGEDLPGFPS</sequence>
<dbReference type="EMBL" id="JAGYWB010000017">
    <property type="protein sequence ID" value="KAI0495094.1"/>
    <property type="molecule type" value="Genomic_DNA"/>
</dbReference>
<dbReference type="OrthoDB" id="1109940at2759"/>
<feature type="domain" description="DUF4283" evidence="1">
    <location>
        <begin position="64"/>
        <end position="140"/>
    </location>
</feature>
<dbReference type="AlphaFoldDB" id="A0A8T3AGB5"/>
<evidence type="ECO:0000259" key="1">
    <source>
        <dbReference type="Pfam" id="PF14111"/>
    </source>
</evidence>
<dbReference type="Proteomes" id="UP000829196">
    <property type="component" value="Unassembled WGS sequence"/>
</dbReference>
<dbReference type="InterPro" id="IPR040256">
    <property type="entry name" value="At4g02000-like"/>
</dbReference>
<gene>
    <name evidence="2" type="ORF">KFK09_025241</name>
</gene>
<dbReference type="InterPro" id="IPR025558">
    <property type="entry name" value="DUF4283"/>
</dbReference>
<keyword evidence="3" id="KW-1185">Reference proteome</keyword>
<dbReference type="PANTHER" id="PTHR31286">
    <property type="entry name" value="GLYCINE-RICH CELL WALL STRUCTURAL PROTEIN 1.8-LIKE"/>
    <property type="match status" value="1"/>
</dbReference>
<dbReference type="Pfam" id="PF14111">
    <property type="entry name" value="DUF4283"/>
    <property type="match status" value="1"/>
</dbReference>
<evidence type="ECO:0000313" key="3">
    <source>
        <dbReference type="Proteomes" id="UP000829196"/>
    </source>
</evidence>